<gene>
    <name evidence="2" type="ORF">E5347_13590</name>
</gene>
<evidence type="ECO:0000313" key="2">
    <source>
        <dbReference type="EMBL" id="TGY41195.1"/>
    </source>
</evidence>
<dbReference type="Gene3D" id="2.130.10.10">
    <property type="entry name" value="YVTN repeat-like/Quinoprotein amine dehydrogenase"/>
    <property type="match status" value="1"/>
</dbReference>
<dbReference type="Pfam" id="PF10282">
    <property type="entry name" value="Lactonase"/>
    <property type="match status" value="1"/>
</dbReference>
<dbReference type="InterPro" id="IPR019405">
    <property type="entry name" value="Lactonase_7-beta_prop"/>
</dbReference>
<protein>
    <submittedName>
        <fullName evidence="2">Lactonase family protein</fullName>
    </submittedName>
</protein>
<evidence type="ECO:0000313" key="3">
    <source>
        <dbReference type="Proteomes" id="UP000306888"/>
    </source>
</evidence>
<evidence type="ECO:0000256" key="1">
    <source>
        <dbReference type="ARBA" id="ARBA00005564"/>
    </source>
</evidence>
<organism evidence="2 3">
    <name type="scientific">Clostridium sartagoforme</name>
    <dbReference type="NCBI Taxonomy" id="84031"/>
    <lineage>
        <taxon>Bacteria</taxon>
        <taxon>Bacillati</taxon>
        <taxon>Bacillota</taxon>
        <taxon>Clostridia</taxon>
        <taxon>Eubacteriales</taxon>
        <taxon>Clostridiaceae</taxon>
        <taxon>Clostridium</taxon>
    </lineage>
</organism>
<dbReference type="RefSeq" id="WP_136007772.1">
    <property type="nucleotide sequence ID" value="NZ_SRYR01000009.1"/>
</dbReference>
<dbReference type="FunFam" id="2.130.10.10:FF:000306">
    <property type="entry name" value="3-carboxymuconate cyclase"/>
    <property type="match status" value="1"/>
</dbReference>
<dbReference type="Proteomes" id="UP000306888">
    <property type="component" value="Unassembled WGS sequence"/>
</dbReference>
<proteinExistence type="inferred from homology"/>
<dbReference type="OrthoDB" id="9790815at2"/>
<dbReference type="InterPro" id="IPR011048">
    <property type="entry name" value="Haem_d1_sf"/>
</dbReference>
<dbReference type="InterPro" id="IPR015943">
    <property type="entry name" value="WD40/YVTN_repeat-like_dom_sf"/>
</dbReference>
<dbReference type="PANTHER" id="PTHR30344">
    <property type="entry name" value="6-PHOSPHOGLUCONOLACTONASE-RELATED"/>
    <property type="match status" value="1"/>
</dbReference>
<dbReference type="EMBL" id="SRYR01000009">
    <property type="protein sequence ID" value="TGY41195.1"/>
    <property type="molecule type" value="Genomic_DNA"/>
</dbReference>
<comment type="caution">
    <text evidence="2">The sequence shown here is derived from an EMBL/GenBank/DDBJ whole genome shotgun (WGS) entry which is preliminary data.</text>
</comment>
<keyword evidence="3" id="KW-1185">Reference proteome</keyword>
<name>A0A4S2DHE0_9CLOT</name>
<dbReference type="AlphaFoldDB" id="A0A4S2DHE0"/>
<dbReference type="PANTHER" id="PTHR30344:SF1">
    <property type="entry name" value="6-PHOSPHOGLUCONOLACTONASE"/>
    <property type="match status" value="1"/>
</dbReference>
<dbReference type="SUPFAM" id="SSF51004">
    <property type="entry name" value="C-terminal (heme d1) domain of cytochrome cd1-nitrite reductase"/>
    <property type="match status" value="1"/>
</dbReference>
<dbReference type="GO" id="GO:0005829">
    <property type="term" value="C:cytosol"/>
    <property type="evidence" value="ECO:0007669"/>
    <property type="project" value="TreeGrafter"/>
</dbReference>
<comment type="similarity">
    <text evidence="1">Belongs to the cycloisomerase 2 family.</text>
</comment>
<reference evidence="2 3" key="1">
    <citation type="submission" date="2019-04" db="EMBL/GenBank/DDBJ databases">
        <title>Microbes associate with the intestines of laboratory mice.</title>
        <authorList>
            <person name="Navarre W."/>
            <person name="Wong E."/>
            <person name="Huang K."/>
            <person name="Tropini C."/>
            <person name="Ng K."/>
            <person name="Yu B."/>
        </authorList>
    </citation>
    <scope>NUCLEOTIDE SEQUENCE [LARGE SCALE GENOMIC DNA]</scope>
    <source>
        <strain evidence="2 3">NM50_B9-20</strain>
    </source>
</reference>
<dbReference type="InterPro" id="IPR050282">
    <property type="entry name" value="Cycloisomerase_2"/>
</dbReference>
<dbReference type="GO" id="GO:0017057">
    <property type="term" value="F:6-phosphogluconolactonase activity"/>
    <property type="evidence" value="ECO:0007669"/>
    <property type="project" value="TreeGrafter"/>
</dbReference>
<sequence>MFLIDINTISKGFIGTYTKGNSKGIYKFSFNNVNCEIDSIELASEIGNPTYLAISKDKKFLYSIIKKGNEGGVASYLINEDLSLSLLNYKISTGASPCHLITDSKNSFLFTANYHNGEISCYSLLADGSIGDLKSRNYHTGSGVNKERQEKPHPHFVCLTPNEEKLLAIDLGIDKLVVYDYENGILKEDTLRSIKFPDGAGPRHMAFHENNKVAFLLSELTSEVFVLSYNIEDSTFNIIQRISAIPEDFRGQTDAAAISISPDGKFLYTSNRGFDSIAVFSIDENSFKLNLVEITETNGSHPRDFTIDPSGKFLIIPHQLTHNITIFHRDIKTGKLTKADKEFAIESGVCIKFI</sequence>
<accession>A0A4S2DHE0</accession>